<dbReference type="PANTHER" id="PTHR34714">
    <property type="entry name" value="EGF-LIKE DOMAIN-CONTAINING PROTEIN"/>
    <property type="match status" value="1"/>
</dbReference>
<dbReference type="AlphaFoldDB" id="A0A5N6UAV6"/>
<evidence type="ECO:0000313" key="3">
    <source>
        <dbReference type="Proteomes" id="UP000326950"/>
    </source>
</evidence>
<evidence type="ECO:0000256" key="1">
    <source>
        <dbReference type="SAM" id="Coils"/>
    </source>
</evidence>
<accession>A0A5N6UAV6</accession>
<keyword evidence="1" id="KW-0175">Coiled coil</keyword>
<reference evidence="2 3" key="1">
    <citation type="submission" date="2019-04" db="EMBL/GenBank/DDBJ databases">
        <title>Friends and foes A comparative genomics study of 23 Aspergillus species from section Flavi.</title>
        <authorList>
            <consortium name="DOE Joint Genome Institute"/>
            <person name="Kjaerbolling I."/>
            <person name="Vesth T."/>
            <person name="Frisvad J.C."/>
            <person name="Nybo J.L."/>
            <person name="Theobald S."/>
            <person name="Kildgaard S."/>
            <person name="Isbrandt T."/>
            <person name="Kuo A."/>
            <person name="Sato A."/>
            <person name="Lyhne E.K."/>
            <person name="Kogle M.E."/>
            <person name="Wiebenga A."/>
            <person name="Kun R.S."/>
            <person name="Lubbers R.J."/>
            <person name="Makela M.R."/>
            <person name="Barry K."/>
            <person name="Chovatia M."/>
            <person name="Clum A."/>
            <person name="Daum C."/>
            <person name="Haridas S."/>
            <person name="He G."/>
            <person name="LaButti K."/>
            <person name="Lipzen A."/>
            <person name="Mondo S."/>
            <person name="Riley R."/>
            <person name="Salamov A."/>
            <person name="Simmons B.A."/>
            <person name="Magnuson J.K."/>
            <person name="Henrissat B."/>
            <person name="Mortensen U.H."/>
            <person name="Larsen T.O."/>
            <person name="Devries R.P."/>
            <person name="Grigoriev I.V."/>
            <person name="Machida M."/>
            <person name="Baker S.E."/>
            <person name="Andersen M.R."/>
        </authorList>
    </citation>
    <scope>NUCLEOTIDE SEQUENCE [LARGE SCALE GENOMIC DNA]</scope>
    <source>
        <strain evidence="2 3">CBS 117626</strain>
    </source>
</reference>
<name>A0A5N6UAV6_ASPTM</name>
<keyword evidence="3" id="KW-1185">Reference proteome</keyword>
<evidence type="ECO:0000313" key="2">
    <source>
        <dbReference type="EMBL" id="KAE8155710.1"/>
    </source>
</evidence>
<sequence length="857" mass="96981">MEIEKAVQFTLGALTLKEKSLAEDLLDNEQYDSKVECVGLQHPSPFWSSNISNINIKAWRRAPLLKLTEAISQARKKAREQNFIAKFIRLYCDTLIIEEGTKLTPEFEDGSPTFLNVEIYARKIVPPAEPFHVQFVEQSKMTFWVPSLALFPISFKYELVNKKTGEYTLTNQPGHSGLEVRSKRREEKLLVKPLLAPRTAMENINYMDRINENGTLKDRGYKNDDLPRLIQFQILVAEAHASSNKDLALALLDFVIAMTGNERAFRLNFQARALRSGLTVDMHTMNVPSVNIYSSKQVLKSRLVAALAFENSFRDFLLEAGNRTVQSAMAFDALQKSQDAIELYEELFKKKNEEYDAATKANEMAEKKSNAINDEMKKAKKNFEEGIKEFELQKKQEAAAKAVEGILDVIFAVGSALATGGASAGSIGGTVKKVREAVKEAEGTLKKLKEIFEVLAKLYDKIKVIFEGLRKIRETIDALVKAISESNDGKSANIQLPDIKGIDVFNATAEWRIFDITVRGMEDTMSEFDISGKNEYFQALKKMVVYGETYIQTQANVVNKGVERSTLQLQQKMSGKDKTRLSAAATRVAHDKGVLDLLTRAMFDRVLTIRHQVYFDFHTFTEAYRYHTLSDKPILSLNPVKPIVDYLDDMAKLHGDIASFSSKVIVQERTFKLRTLGQFKTEKELADAISKGELISVNVAQSEQLWNGFGRIRLSCARCWLEGVKTNSDLPIRLQLGSDGQFFDRNPADEIPAVIDTGLYEDVVFYNLLHNPPPSPIKRYVGDARMIVFEYKPRANSIVCDGMYGQERDYTKYTPMTRWSIQVVENDSDTAKLNQIDFSQFQGIVMEFVCDVTWFGL</sequence>
<feature type="coiled-coil region" evidence="1">
    <location>
        <begin position="334"/>
        <end position="393"/>
    </location>
</feature>
<dbReference type="Proteomes" id="UP000326950">
    <property type="component" value="Unassembled WGS sequence"/>
</dbReference>
<dbReference type="OrthoDB" id="3763773at2759"/>
<protein>
    <submittedName>
        <fullName evidence="2">Uncharacterized protein</fullName>
    </submittedName>
</protein>
<proteinExistence type="predicted"/>
<organism evidence="2 3">
    <name type="scientific">Aspergillus tamarii</name>
    <dbReference type="NCBI Taxonomy" id="41984"/>
    <lineage>
        <taxon>Eukaryota</taxon>
        <taxon>Fungi</taxon>
        <taxon>Dikarya</taxon>
        <taxon>Ascomycota</taxon>
        <taxon>Pezizomycotina</taxon>
        <taxon>Eurotiomycetes</taxon>
        <taxon>Eurotiomycetidae</taxon>
        <taxon>Eurotiales</taxon>
        <taxon>Aspergillaceae</taxon>
        <taxon>Aspergillus</taxon>
        <taxon>Aspergillus subgen. Circumdati</taxon>
    </lineage>
</organism>
<dbReference type="EMBL" id="ML738810">
    <property type="protein sequence ID" value="KAE8155710.1"/>
    <property type="molecule type" value="Genomic_DNA"/>
</dbReference>
<gene>
    <name evidence="2" type="ORF">BDV40DRAFT_306746</name>
</gene>
<dbReference type="PANTHER" id="PTHR34714:SF2">
    <property type="entry name" value="EGF-LIKE DOMAIN-CONTAINING PROTEIN"/>
    <property type="match status" value="1"/>
</dbReference>